<comment type="subcellular location">
    <subcellularLocation>
        <location evidence="1">Nucleus</location>
    </subcellularLocation>
</comment>
<evidence type="ECO:0000256" key="5">
    <source>
        <dbReference type="ARBA" id="ARBA00022728"/>
    </source>
</evidence>
<dbReference type="InterPro" id="IPR031781">
    <property type="entry name" value="SF3A2_dom"/>
</dbReference>
<dbReference type="InterPro" id="IPR013087">
    <property type="entry name" value="Znf_C2H2_type"/>
</dbReference>
<dbReference type="InterPro" id="IPR000690">
    <property type="entry name" value="Matrin/U1-C_Znf_C2H2"/>
</dbReference>
<dbReference type="PANTHER" id="PTHR23205:SF0">
    <property type="entry name" value="SPLICING FACTOR 3A SUBUNIT 2"/>
    <property type="match status" value="1"/>
</dbReference>
<evidence type="ECO:0000256" key="2">
    <source>
        <dbReference type="ARBA" id="ARBA00008995"/>
    </source>
</evidence>
<keyword evidence="9" id="KW-0539">Nucleus</keyword>
<name>A0A7J6LYI7_PEROL</name>
<dbReference type="InterPro" id="IPR052092">
    <property type="entry name" value="SF3A2"/>
</dbReference>
<dbReference type="SMART" id="SM01050">
    <property type="entry name" value="CactinC_cactus"/>
    <property type="match status" value="1"/>
</dbReference>
<evidence type="ECO:0000256" key="10">
    <source>
        <dbReference type="SAM" id="MobiDB-lite"/>
    </source>
</evidence>
<dbReference type="Pfam" id="PF12874">
    <property type="entry name" value="zf-met"/>
    <property type="match status" value="1"/>
</dbReference>
<evidence type="ECO:0000256" key="3">
    <source>
        <dbReference type="ARBA" id="ARBA00022664"/>
    </source>
</evidence>
<dbReference type="Gene3D" id="2.60.40.2690">
    <property type="match status" value="1"/>
</dbReference>
<evidence type="ECO:0000313" key="13">
    <source>
        <dbReference type="Proteomes" id="UP000570595"/>
    </source>
</evidence>
<feature type="region of interest" description="Disordered" evidence="10">
    <location>
        <begin position="1"/>
        <end position="26"/>
    </location>
</feature>
<dbReference type="InterPro" id="IPR036236">
    <property type="entry name" value="Znf_C2H2_sf"/>
</dbReference>
<keyword evidence="8" id="KW-0508">mRNA splicing</keyword>
<dbReference type="Pfam" id="PF16835">
    <property type="entry name" value="SF3A2"/>
    <property type="match status" value="1"/>
</dbReference>
<keyword evidence="4" id="KW-0479">Metal-binding</keyword>
<protein>
    <submittedName>
        <fullName evidence="12">Splicing factor 3A subunit 2</fullName>
    </submittedName>
</protein>
<dbReference type="PROSITE" id="PS50171">
    <property type="entry name" value="ZF_MATRIN"/>
    <property type="match status" value="1"/>
</dbReference>
<keyword evidence="7" id="KW-0862">Zinc</keyword>
<feature type="domain" description="Matrin-type" evidence="11">
    <location>
        <begin position="55"/>
        <end position="85"/>
    </location>
</feature>
<sequence>MTDRQNRPGQKTGSGAPMTAQEAAMDRRERLRRLAMETVDLSKDPYLLRNHLGTYECKLCLTLHTNEGSYLAHTQGKKHQVNLARRAAKEAMVGTPAPIPGEGDGPYGAQGLHKKSVAPRIGRPGYRVTKQRDPMTYQKSLLFEVDYPEIDTKVTTTPLYRIMSCYEQRVEEPDRDYQYLLIAAEPYETISFKIPNLDIDRSPEKLYQHWDPVRKNYMLQVTAERSNLGVVGEGGGTSSFTVSLNSEHSVVVRSNFVARGNIYPSLCVAQLCFNERGEKQLPALAGKSGHFDPIGVRG</sequence>
<dbReference type="GO" id="GO:0000245">
    <property type="term" value="P:spliceosomal complex assembly"/>
    <property type="evidence" value="ECO:0007669"/>
    <property type="project" value="TreeGrafter"/>
</dbReference>
<dbReference type="Proteomes" id="UP000570595">
    <property type="component" value="Unassembled WGS sequence"/>
</dbReference>
<evidence type="ECO:0000256" key="8">
    <source>
        <dbReference type="ARBA" id="ARBA00023187"/>
    </source>
</evidence>
<dbReference type="OrthoDB" id="10250970at2759"/>
<comment type="similarity">
    <text evidence="2">Belongs to the SF3A2 family.</text>
</comment>
<dbReference type="InterPro" id="IPR003604">
    <property type="entry name" value="Matrin/U1-like-C_Znf_C2H2"/>
</dbReference>
<keyword evidence="3" id="KW-0507">mRNA processing</keyword>
<dbReference type="GO" id="GO:0008270">
    <property type="term" value="F:zinc ion binding"/>
    <property type="evidence" value="ECO:0007669"/>
    <property type="project" value="UniProtKB-KW"/>
</dbReference>
<keyword evidence="5" id="KW-0747">Spliceosome</keyword>
<evidence type="ECO:0000256" key="1">
    <source>
        <dbReference type="ARBA" id="ARBA00004123"/>
    </source>
</evidence>
<evidence type="ECO:0000313" key="12">
    <source>
        <dbReference type="EMBL" id="KAF4664040.1"/>
    </source>
</evidence>
<dbReference type="GO" id="GO:0005686">
    <property type="term" value="C:U2 snRNP"/>
    <property type="evidence" value="ECO:0007669"/>
    <property type="project" value="TreeGrafter"/>
</dbReference>
<evidence type="ECO:0000256" key="9">
    <source>
        <dbReference type="ARBA" id="ARBA00023242"/>
    </source>
</evidence>
<dbReference type="SMART" id="SM00451">
    <property type="entry name" value="ZnF_U1"/>
    <property type="match status" value="1"/>
</dbReference>
<proteinExistence type="inferred from homology"/>
<organism evidence="12 13">
    <name type="scientific">Perkinsus olseni</name>
    <name type="common">Perkinsus atlanticus</name>
    <dbReference type="NCBI Taxonomy" id="32597"/>
    <lineage>
        <taxon>Eukaryota</taxon>
        <taxon>Sar</taxon>
        <taxon>Alveolata</taxon>
        <taxon>Perkinsozoa</taxon>
        <taxon>Perkinsea</taxon>
        <taxon>Perkinsida</taxon>
        <taxon>Perkinsidae</taxon>
        <taxon>Perkinsus</taxon>
    </lineage>
</organism>
<dbReference type="EMBL" id="JABAHT010000127">
    <property type="protein sequence ID" value="KAF4664040.1"/>
    <property type="molecule type" value="Genomic_DNA"/>
</dbReference>
<dbReference type="GO" id="GO:0071004">
    <property type="term" value="C:U2-type prespliceosome"/>
    <property type="evidence" value="ECO:0007669"/>
    <property type="project" value="TreeGrafter"/>
</dbReference>
<gene>
    <name evidence="12" type="primary">SF3A2</name>
    <name evidence="12" type="ORF">FOZ61_001161</name>
</gene>
<evidence type="ECO:0000256" key="4">
    <source>
        <dbReference type="ARBA" id="ARBA00022723"/>
    </source>
</evidence>
<evidence type="ECO:0000256" key="6">
    <source>
        <dbReference type="ARBA" id="ARBA00022771"/>
    </source>
</evidence>
<dbReference type="GO" id="GO:0003676">
    <property type="term" value="F:nucleic acid binding"/>
    <property type="evidence" value="ECO:0007669"/>
    <property type="project" value="InterPro"/>
</dbReference>
<dbReference type="PANTHER" id="PTHR23205">
    <property type="entry name" value="SPLICING FACTOR 3A SUBUNIT 2"/>
    <property type="match status" value="1"/>
</dbReference>
<accession>A0A7J6LYI7</accession>
<dbReference type="SUPFAM" id="SSF57667">
    <property type="entry name" value="beta-beta-alpha zinc fingers"/>
    <property type="match status" value="1"/>
</dbReference>
<evidence type="ECO:0000256" key="7">
    <source>
        <dbReference type="ARBA" id="ARBA00022833"/>
    </source>
</evidence>
<dbReference type="GO" id="GO:0071013">
    <property type="term" value="C:catalytic step 2 spliceosome"/>
    <property type="evidence" value="ECO:0007669"/>
    <property type="project" value="TreeGrafter"/>
</dbReference>
<keyword evidence="6" id="KW-0863">Zinc-finger</keyword>
<reference evidence="12 13" key="1">
    <citation type="submission" date="2020-04" db="EMBL/GenBank/DDBJ databases">
        <title>Perkinsus olseni comparative genomics.</title>
        <authorList>
            <person name="Bogema D.R."/>
        </authorList>
    </citation>
    <scope>NUCLEOTIDE SEQUENCE [LARGE SCALE GENOMIC DNA]</scope>
    <source>
        <strain evidence="12">ATCC PRA-179</strain>
    </source>
</reference>
<dbReference type="AlphaFoldDB" id="A0A7J6LYI7"/>
<comment type="caution">
    <text evidence="12">The sequence shown here is derived from an EMBL/GenBank/DDBJ whole genome shotgun (WGS) entry which is preliminary data.</text>
</comment>
<evidence type="ECO:0000259" key="11">
    <source>
        <dbReference type="PROSITE" id="PS50171"/>
    </source>
</evidence>